<dbReference type="InterPro" id="IPR045187">
    <property type="entry name" value="CcO_II"/>
</dbReference>
<dbReference type="Gene3D" id="2.60.40.420">
    <property type="entry name" value="Cupredoxins - blue copper proteins"/>
    <property type="match status" value="1"/>
</dbReference>
<keyword evidence="11 16" id="KW-0472">Membrane</keyword>
<feature type="region of interest" description="Disordered" evidence="15">
    <location>
        <begin position="350"/>
        <end position="377"/>
    </location>
</feature>
<dbReference type="GO" id="GO:0005886">
    <property type="term" value="C:plasma membrane"/>
    <property type="evidence" value="ECO:0007669"/>
    <property type="project" value="UniProtKB-SubCell"/>
</dbReference>
<evidence type="ECO:0000313" key="20">
    <source>
        <dbReference type="Proteomes" id="UP000248790"/>
    </source>
</evidence>
<gene>
    <name evidence="19" type="ORF">LX87_00290</name>
</gene>
<evidence type="ECO:0000256" key="16">
    <source>
        <dbReference type="SAM" id="Phobius"/>
    </source>
</evidence>
<dbReference type="PANTHER" id="PTHR22888">
    <property type="entry name" value="CYTOCHROME C OXIDASE, SUBUNIT II"/>
    <property type="match status" value="1"/>
</dbReference>
<evidence type="ECO:0000313" key="19">
    <source>
        <dbReference type="EMBL" id="RAK02174.1"/>
    </source>
</evidence>
<evidence type="ECO:0000256" key="15">
    <source>
        <dbReference type="SAM" id="MobiDB-lite"/>
    </source>
</evidence>
<keyword evidence="20" id="KW-1185">Reference proteome</keyword>
<comment type="subcellular location">
    <subcellularLocation>
        <location evidence="13">Cell membrane</location>
        <topology evidence="13">Multi-pass membrane protein</topology>
    </subcellularLocation>
    <subcellularLocation>
        <location evidence="1">Membrane</location>
        <topology evidence="1">Multi-pass membrane protein</topology>
    </subcellularLocation>
</comment>
<reference evidence="19 20" key="1">
    <citation type="submission" date="2018-06" db="EMBL/GenBank/DDBJ databases">
        <title>Genomic Encyclopedia of Archaeal and Bacterial Type Strains, Phase II (KMG-II): from individual species to whole genera.</title>
        <authorList>
            <person name="Goeker M."/>
        </authorList>
    </citation>
    <scope>NUCLEOTIDE SEQUENCE [LARGE SCALE GENOMIC DNA]</scope>
    <source>
        <strain evidence="19 20">DSM 21851</strain>
    </source>
</reference>
<feature type="transmembrane region" description="Helical" evidence="16">
    <location>
        <begin position="6"/>
        <end position="30"/>
    </location>
</feature>
<feature type="transmembrane region" description="Helical" evidence="16">
    <location>
        <begin position="136"/>
        <end position="157"/>
    </location>
</feature>
<comment type="function">
    <text evidence="12 14">Subunits I and II form the functional core of the enzyme complex. Electrons originating in cytochrome c are transferred via heme a and Cu(A) to the binuclear center formed by heme a3 and Cu(B).</text>
</comment>
<evidence type="ECO:0000256" key="13">
    <source>
        <dbReference type="RuleBase" id="RU000456"/>
    </source>
</evidence>
<feature type="transmembrane region" description="Helical" evidence="16">
    <location>
        <begin position="90"/>
        <end position="115"/>
    </location>
</feature>
<keyword evidence="10 14" id="KW-0186">Copper</keyword>
<keyword evidence="5 13" id="KW-0812">Transmembrane</keyword>
<dbReference type="Pfam" id="PF00116">
    <property type="entry name" value="COX2"/>
    <property type="match status" value="1"/>
</dbReference>
<evidence type="ECO:0000259" key="17">
    <source>
        <dbReference type="PROSITE" id="PS50857"/>
    </source>
</evidence>
<organism evidence="19 20">
    <name type="scientific">Larkinella arboricola</name>
    <dbReference type="NCBI Taxonomy" id="643671"/>
    <lineage>
        <taxon>Bacteria</taxon>
        <taxon>Pseudomonadati</taxon>
        <taxon>Bacteroidota</taxon>
        <taxon>Cytophagia</taxon>
        <taxon>Cytophagales</taxon>
        <taxon>Spirosomataceae</taxon>
        <taxon>Larkinella</taxon>
    </lineage>
</organism>
<evidence type="ECO:0000256" key="12">
    <source>
        <dbReference type="ARBA" id="ARBA00024688"/>
    </source>
</evidence>
<dbReference type="GO" id="GO:0004129">
    <property type="term" value="F:cytochrome-c oxidase activity"/>
    <property type="evidence" value="ECO:0007669"/>
    <property type="project" value="UniProtKB-EC"/>
</dbReference>
<protein>
    <recommendedName>
        <fullName evidence="14">Cytochrome c oxidase subunit 2</fullName>
        <ecNumber evidence="14">7.1.1.9</ecNumber>
    </recommendedName>
</protein>
<dbReference type="EC" id="7.1.1.9" evidence="14"/>
<evidence type="ECO:0000256" key="2">
    <source>
        <dbReference type="ARBA" id="ARBA00007866"/>
    </source>
</evidence>
<comment type="similarity">
    <text evidence="2 13">Belongs to the cytochrome c oxidase subunit 2 family.</text>
</comment>
<evidence type="ECO:0000259" key="18">
    <source>
        <dbReference type="PROSITE" id="PS50999"/>
    </source>
</evidence>
<evidence type="ECO:0000256" key="5">
    <source>
        <dbReference type="ARBA" id="ARBA00022692"/>
    </source>
</evidence>
<dbReference type="PROSITE" id="PS50857">
    <property type="entry name" value="COX2_CUA"/>
    <property type="match status" value="1"/>
</dbReference>
<evidence type="ECO:0000256" key="6">
    <source>
        <dbReference type="ARBA" id="ARBA00022723"/>
    </source>
</evidence>
<comment type="catalytic activity">
    <reaction evidence="14">
        <text>4 Fe(II)-[cytochrome c] + O2 + 8 H(+)(in) = 4 Fe(III)-[cytochrome c] + 2 H2O + 4 H(+)(out)</text>
        <dbReference type="Rhea" id="RHEA:11436"/>
        <dbReference type="Rhea" id="RHEA-COMP:10350"/>
        <dbReference type="Rhea" id="RHEA-COMP:14399"/>
        <dbReference type="ChEBI" id="CHEBI:15377"/>
        <dbReference type="ChEBI" id="CHEBI:15378"/>
        <dbReference type="ChEBI" id="CHEBI:15379"/>
        <dbReference type="ChEBI" id="CHEBI:29033"/>
        <dbReference type="ChEBI" id="CHEBI:29034"/>
        <dbReference type="EC" id="7.1.1.9"/>
    </reaction>
</comment>
<evidence type="ECO:0000256" key="7">
    <source>
        <dbReference type="ARBA" id="ARBA00022967"/>
    </source>
</evidence>
<comment type="caution">
    <text evidence="19">The sequence shown here is derived from an EMBL/GenBank/DDBJ whole genome shotgun (WGS) entry which is preliminary data.</text>
</comment>
<keyword evidence="6 14" id="KW-0479">Metal-binding</keyword>
<dbReference type="InterPro" id="IPR002429">
    <property type="entry name" value="CcO_II-like_C"/>
</dbReference>
<name>A0A327X7V8_LARAB</name>
<comment type="cofactor">
    <cofactor evidence="14">
        <name>Cu cation</name>
        <dbReference type="ChEBI" id="CHEBI:23378"/>
    </cofactor>
    <text evidence="14">Binds a copper A center.</text>
</comment>
<keyword evidence="7" id="KW-1278">Translocase</keyword>
<evidence type="ECO:0000256" key="3">
    <source>
        <dbReference type="ARBA" id="ARBA00022448"/>
    </source>
</evidence>
<dbReference type="GO" id="GO:0042773">
    <property type="term" value="P:ATP synthesis coupled electron transport"/>
    <property type="evidence" value="ECO:0007669"/>
    <property type="project" value="TreeGrafter"/>
</dbReference>
<keyword evidence="9 16" id="KW-1133">Transmembrane helix</keyword>
<dbReference type="InterPro" id="IPR011759">
    <property type="entry name" value="Cyt_c_oxidase_su2_TM_dom"/>
</dbReference>
<evidence type="ECO:0000256" key="9">
    <source>
        <dbReference type="ARBA" id="ARBA00022989"/>
    </source>
</evidence>
<dbReference type="AlphaFoldDB" id="A0A327X7V8"/>
<dbReference type="PANTHER" id="PTHR22888:SF9">
    <property type="entry name" value="CYTOCHROME C OXIDASE SUBUNIT 2"/>
    <property type="match status" value="1"/>
</dbReference>
<evidence type="ECO:0000256" key="14">
    <source>
        <dbReference type="RuleBase" id="RU004024"/>
    </source>
</evidence>
<dbReference type="InterPro" id="IPR008972">
    <property type="entry name" value="Cupredoxin"/>
</dbReference>
<evidence type="ECO:0000256" key="8">
    <source>
        <dbReference type="ARBA" id="ARBA00022982"/>
    </source>
</evidence>
<evidence type="ECO:0000256" key="10">
    <source>
        <dbReference type="ARBA" id="ARBA00023008"/>
    </source>
</evidence>
<feature type="compositionally biased region" description="Low complexity" evidence="15">
    <location>
        <begin position="361"/>
        <end position="377"/>
    </location>
</feature>
<sequence>MVYVVGLLSLVFLVLAILVLTRLTSILKGVNAGDTTEEIERIGGTGNRVNAFLFIGFFVVGAIAVAWSFLHARQYFLPEASSPHGRHTDGLFWLVMAIITIAFVVTNALLFFFAYKYQYRKGHKATYYPENHKLELIWTVIPAVVMALLVFTGWRAWRDITSEAPENALNIEIVGRQFNWEMRYPGVDNNKLGNYNYKLIDANNVIGLDLEDEASFDDVTTSTEMHIPVNRPVLLKIRARDVLHSVFIPHMRVKMDAVPGMPTRFWFIADKTTDEMRNETGNPDFKYEIACTEVCGQGHFSMRTTLVVEDEESYNKWMAQQKPWLTKNPDYLARVPDKLKAKAAKYIPADAGAQAPSDSTAAPAEEGAGAAPSAALR</sequence>
<dbReference type="Proteomes" id="UP000248790">
    <property type="component" value="Unassembled WGS sequence"/>
</dbReference>
<dbReference type="PROSITE" id="PS50999">
    <property type="entry name" value="COX2_TM"/>
    <property type="match status" value="1"/>
</dbReference>
<evidence type="ECO:0000256" key="1">
    <source>
        <dbReference type="ARBA" id="ARBA00004141"/>
    </source>
</evidence>
<dbReference type="RefSeq" id="WP_111626392.1">
    <property type="nucleotide sequence ID" value="NZ_QLMC01000001.1"/>
</dbReference>
<dbReference type="GO" id="GO:0005507">
    <property type="term" value="F:copper ion binding"/>
    <property type="evidence" value="ECO:0007669"/>
    <property type="project" value="InterPro"/>
</dbReference>
<evidence type="ECO:0000256" key="11">
    <source>
        <dbReference type="ARBA" id="ARBA00023136"/>
    </source>
</evidence>
<proteinExistence type="inferred from homology"/>
<dbReference type="SUPFAM" id="SSF49503">
    <property type="entry name" value="Cupredoxins"/>
    <property type="match status" value="1"/>
</dbReference>
<dbReference type="EMBL" id="QLMC01000001">
    <property type="protein sequence ID" value="RAK02174.1"/>
    <property type="molecule type" value="Genomic_DNA"/>
</dbReference>
<dbReference type="PRINTS" id="PR01166">
    <property type="entry name" value="CYCOXIDASEII"/>
</dbReference>
<dbReference type="SUPFAM" id="SSF81464">
    <property type="entry name" value="Cytochrome c oxidase subunit II-like, transmembrane region"/>
    <property type="match status" value="1"/>
</dbReference>
<dbReference type="InterPro" id="IPR014222">
    <property type="entry name" value="Cyt_c_oxidase_su2"/>
</dbReference>
<keyword evidence="4 13" id="KW-0679">Respiratory chain</keyword>
<evidence type="ECO:0000256" key="4">
    <source>
        <dbReference type="ARBA" id="ARBA00022660"/>
    </source>
</evidence>
<dbReference type="OrthoDB" id="9781261at2"/>
<feature type="domain" description="Cytochrome oxidase subunit II transmembrane region profile" evidence="18">
    <location>
        <begin position="69"/>
        <end position="164"/>
    </location>
</feature>
<dbReference type="Gene3D" id="1.10.287.90">
    <property type="match status" value="1"/>
</dbReference>
<keyword evidence="3 13" id="KW-0813">Transport</keyword>
<feature type="domain" description="Cytochrome oxidase subunit II copper A binding" evidence="17">
    <location>
        <begin position="166"/>
        <end position="320"/>
    </location>
</feature>
<dbReference type="GO" id="GO:0016491">
    <property type="term" value="F:oxidoreductase activity"/>
    <property type="evidence" value="ECO:0007669"/>
    <property type="project" value="InterPro"/>
</dbReference>
<dbReference type="Pfam" id="PF02790">
    <property type="entry name" value="COX2_TM"/>
    <property type="match status" value="1"/>
</dbReference>
<keyword evidence="8 13" id="KW-0249">Electron transport</keyword>
<dbReference type="NCBIfam" id="TIGR02866">
    <property type="entry name" value="CoxB"/>
    <property type="match status" value="1"/>
</dbReference>
<feature type="transmembrane region" description="Helical" evidence="16">
    <location>
        <begin position="51"/>
        <end position="70"/>
    </location>
</feature>
<dbReference type="InterPro" id="IPR036257">
    <property type="entry name" value="Cyt_c_oxidase_su2_TM_sf"/>
</dbReference>
<accession>A0A327X7V8</accession>